<evidence type="ECO:0000256" key="12">
    <source>
        <dbReference type="SAM" id="Phobius"/>
    </source>
</evidence>
<sequence>MLIAWPDEVHEKNDYAISVPVLGSLIASMTLDSKEVGLTNFPRSERPPVVIPFFTFRVMVACSLIMLLVAWGGTLLSLKERLLQRRALLWTVFLCFPGVVEDLVQRQCRRRSASATTQVWQDKLPELRLAQFRRNRLPSGLTRNSMRPEIWTLADFHLTLKNPVCAGLADKFDQLEKPATS</sequence>
<comment type="subcellular location">
    <subcellularLocation>
        <location evidence="1">Cell membrane</location>
        <topology evidence="1">Multi-pass membrane protein</topology>
    </subcellularLocation>
</comment>
<accession>A0ABZ0EC10</accession>
<evidence type="ECO:0000256" key="11">
    <source>
        <dbReference type="ARBA" id="ARBA00023136"/>
    </source>
</evidence>
<evidence type="ECO:0000256" key="9">
    <source>
        <dbReference type="ARBA" id="ARBA00022989"/>
    </source>
</evidence>
<dbReference type="Proteomes" id="UP001302652">
    <property type="component" value="Chromosome 3"/>
</dbReference>
<evidence type="ECO:0000256" key="10">
    <source>
        <dbReference type="ARBA" id="ARBA00023004"/>
    </source>
</evidence>
<protein>
    <submittedName>
        <fullName evidence="13">Cytochrome ubiquinol oxidase subunit I</fullName>
        <ecNumber evidence="13">1.10.3.-</ecNumber>
    </submittedName>
</protein>
<keyword evidence="10" id="KW-0408">Iron</keyword>
<evidence type="ECO:0000256" key="8">
    <source>
        <dbReference type="ARBA" id="ARBA00022982"/>
    </source>
</evidence>
<dbReference type="GO" id="GO:0016491">
    <property type="term" value="F:oxidoreductase activity"/>
    <property type="evidence" value="ECO:0007669"/>
    <property type="project" value="UniProtKB-KW"/>
</dbReference>
<dbReference type="EMBL" id="CP136511">
    <property type="protein sequence ID" value="WOD14742.1"/>
    <property type="molecule type" value="Genomic_DNA"/>
</dbReference>
<evidence type="ECO:0000256" key="4">
    <source>
        <dbReference type="ARBA" id="ARBA00022475"/>
    </source>
</evidence>
<evidence type="ECO:0000256" key="1">
    <source>
        <dbReference type="ARBA" id="ARBA00004651"/>
    </source>
</evidence>
<dbReference type="InterPro" id="IPR002585">
    <property type="entry name" value="Cyt-d_ubiquinol_oxidase_su_1"/>
</dbReference>
<keyword evidence="4" id="KW-1003">Cell membrane</keyword>
<keyword evidence="6 12" id="KW-0812">Transmembrane</keyword>
<feature type="transmembrane region" description="Helical" evidence="12">
    <location>
        <begin position="54"/>
        <end position="75"/>
    </location>
</feature>
<evidence type="ECO:0000256" key="6">
    <source>
        <dbReference type="ARBA" id="ARBA00022692"/>
    </source>
</evidence>
<comment type="similarity">
    <text evidence="2">Belongs to the cytochrome ubiquinol oxidase subunit 1 family.</text>
</comment>
<evidence type="ECO:0000256" key="7">
    <source>
        <dbReference type="ARBA" id="ARBA00022723"/>
    </source>
</evidence>
<proteinExistence type="inferred from homology"/>
<organism evidence="13 14">
    <name type="scientific">Paraburkholderia kirstenboschensis</name>
    <dbReference type="NCBI Taxonomy" id="1245436"/>
    <lineage>
        <taxon>Bacteria</taxon>
        <taxon>Pseudomonadati</taxon>
        <taxon>Pseudomonadota</taxon>
        <taxon>Betaproteobacteria</taxon>
        <taxon>Burkholderiales</taxon>
        <taxon>Burkholderiaceae</taxon>
        <taxon>Paraburkholderia</taxon>
    </lineage>
</organism>
<keyword evidence="9 12" id="KW-1133">Transmembrane helix</keyword>
<evidence type="ECO:0000313" key="14">
    <source>
        <dbReference type="Proteomes" id="UP001302652"/>
    </source>
</evidence>
<keyword evidence="8" id="KW-0249">Electron transport</keyword>
<evidence type="ECO:0000256" key="2">
    <source>
        <dbReference type="ARBA" id="ARBA00009819"/>
    </source>
</evidence>
<dbReference type="PANTHER" id="PTHR30365:SF14">
    <property type="entry name" value="CYTOCHROME BD MENAQUINOL OXIDASE SUBUNIT I-RELATED"/>
    <property type="match status" value="1"/>
</dbReference>
<keyword evidence="11 12" id="KW-0472">Membrane</keyword>
<dbReference type="RefSeq" id="WP_317016734.1">
    <property type="nucleotide sequence ID" value="NZ_CP136511.1"/>
</dbReference>
<gene>
    <name evidence="13" type="ORF">RW095_03605</name>
</gene>
<evidence type="ECO:0000256" key="5">
    <source>
        <dbReference type="ARBA" id="ARBA00022617"/>
    </source>
</evidence>
<keyword evidence="3" id="KW-0813">Transport</keyword>
<dbReference type="Pfam" id="PF01654">
    <property type="entry name" value="Cyt_bd_oxida_I"/>
    <property type="match status" value="1"/>
</dbReference>
<evidence type="ECO:0000256" key="3">
    <source>
        <dbReference type="ARBA" id="ARBA00022448"/>
    </source>
</evidence>
<name>A0ABZ0EC10_9BURK</name>
<keyword evidence="5" id="KW-0349">Heme</keyword>
<reference evidence="13 14" key="1">
    <citation type="submission" date="2023-10" db="EMBL/GenBank/DDBJ databases">
        <title>Surface-active antibiotics is a multifunctional adaptation for post-fire microbes.</title>
        <authorList>
            <person name="Liu M.D."/>
            <person name="Du Y."/>
            <person name="Koupaei S.K."/>
            <person name="Kim N.R."/>
            <person name="Zhang W."/>
            <person name="Traxler M.F."/>
        </authorList>
    </citation>
    <scope>NUCLEOTIDE SEQUENCE [LARGE SCALE GENOMIC DNA]</scope>
    <source>
        <strain evidence="13 14">F3</strain>
    </source>
</reference>
<keyword evidence="13" id="KW-0560">Oxidoreductase</keyword>
<dbReference type="PANTHER" id="PTHR30365">
    <property type="entry name" value="CYTOCHROME D UBIQUINOL OXIDASE"/>
    <property type="match status" value="1"/>
</dbReference>
<keyword evidence="7" id="KW-0479">Metal-binding</keyword>
<dbReference type="EC" id="1.10.3.-" evidence="13"/>
<keyword evidence="14" id="KW-1185">Reference proteome</keyword>
<evidence type="ECO:0000313" key="13">
    <source>
        <dbReference type="EMBL" id="WOD14742.1"/>
    </source>
</evidence>